<dbReference type="AlphaFoldDB" id="A0A6C0H7Q8"/>
<protein>
    <submittedName>
        <fullName evidence="1">Uncharacterized protein</fullName>
    </submittedName>
</protein>
<reference evidence="1" key="1">
    <citation type="journal article" date="2020" name="Nature">
        <title>Giant virus diversity and host interactions through global metagenomics.</title>
        <authorList>
            <person name="Schulz F."/>
            <person name="Roux S."/>
            <person name="Paez-Espino D."/>
            <person name="Jungbluth S."/>
            <person name="Walsh D.A."/>
            <person name="Denef V.J."/>
            <person name="McMahon K.D."/>
            <person name="Konstantinidis K.T."/>
            <person name="Eloe-Fadrosh E.A."/>
            <person name="Kyrpides N.C."/>
            <person name="Woyke T."/>
        </authorList>
    </citation>
    <scope>NUCLEOTIDE SEQUENCE</scope>
    <source>
        <strain evidence="1">GVMAG-M-3300023179-82</strain>
    </source>
</reference>
<accession>A0A6C0H7Q8</accession>
<proteinExistence type="predicted"/>
<evidence type="ECO:0000313" key="1">
    <source>
        <dbReference type="EMBL" id="QHT76427.1"/>
    </source>
</evidence>
<sequence length="31" mass="3767">METLIILNIEMYIKLKLYFKKYNFQVGIISV</sequence>
<dbReference type="EMBL" id="MN739896">
    <property type="protein sequence ID" value="QHT76427.1"/>
    <property type="molecule type" value="Genomic_DNA"/>
</dbReference>
<name>A0A6C0H7Q8_9ZZZZ</name>
<organism evidence="1">
    <name type="scientific">viral metagenome</name>
    <dbReference type="NCBI Taxonomy" id="1070528"/>
    <lineage>
        <taxon>unclassified sequences</taxon>
        <taxon>metagenomes</taxon>
        <taxon>organismal metagenomes</taxon>
    </lineage>
</organism>